<dbReference type="SMART" id="SM00465">
    <property type="entry name" value="GIYc"/>
    <property type="match status" value="1"/>
</dbReference>
<dbReference type="InterPro" id="IPR006350">
    <property type="entry name" value="Intron_endoG1"/>
</dbReference>
<dbReference type="GO" id="GO:0004519">
    <property type="term" value="F:endonuclease activity"/>
    <property type="evidence" value="ECO:0007669"/>
    <property type="project" value="UniProtKB-KW"/>
</dbReference>
<keyword evidence="7" id="KW-0255">Endonuclease</keyword>
<protein>
    <submittedName>
        <fullName evidence="7">GrpIintron_endo, group I intron endonuclease</fullName>
    </submittedName>
</protein>
<comment type="cofactor">
    <cofactor evidence="1">
        <name>Mg(2+)</name>
        <dbReference type="ChEBI" id="CHEBI:18420"/>
    </cofactor>
</comment>
<dbReference type="SUPFAM" id="SSF82771">
    <property type="entry name" value="GIY-YIG endonuclease"/>
    <property type="match status" value="1"/>
</dbReference>
<evidence type="ECO:0000256" key="1">
    <source>
        <dbReference type="ARBA" id="ARBA00001946"/>
    </source>
</evidence>
<dbReference type="CDD" id="cd10437">
    <property type="entry name" value="GIY-YIG_HE_I-TevI_like"/>
    <property type="match status" value="1"/>
</dbReference>
<sequence>MPYKIDICGIYKIVNKETNYCYVGQSTKVKKRIKEHFRLLRLNKHSNQHLQNSYNKYGAASFYGEVEIECEDSADLDELEEKFLQGDAVFEQPCLYNIADFSKAPMKGKSHSQEIRKRISERRRESTFNYSSEEYKKTLSDAQLARYRADPKFIERLRFVVNNTDMTYAERARRVGVCTSSARKMALKYGHLKGLI</sequence>
<dbReference type="EMBL" id="LR796842">
    <property type="protein sequence ID" value="CAB4169489.1"/>
    <property type="molecule type" value="Genomic_DNA"/>
</dbReference>
<evidence type="ECO:0000259" key="3">
    <source>
        <dbReference type="PROSITE" id="PS50164"/>
    </source>
</evidence>
<organism evidence="7">
    <name type="scientific">uncultured Caudovirales phage</name>
    <dbReference type="NCBI Taxonomy" id="2100421"/>
    <lineage>
        <taxon>Viruses</taxon>
        <taxon>Duplodnaviria</taxon>
        <taxon>Heunggongvirae</taxon>
        <taxon>Uroviricota</taxon>
        <taxon>Caudoviricetes</taxon>
        <taxon>Peduoviridae</taxon>
        <taxon>Maltschvirus</taxon>
        <taxon>Maltschvirus maltsch</taxon>
    </lineage>
</organism>
<dbReference type="EMBL" id="LR797379">
    <property type="protein sequence ID" value="CAB4211661.1"/>
    <property type="molecule type" value="Genomic_DNA"/>
</dbReference>
<dbReference type="EMBL" id="LR797245">
    <property type="protein sequence ID" value="CAB4195580.1"/>
    <property type="molecule type" value="Genomic_DNA"/>
</dbReference>
<dbReference type="EMBL" id="LR797017">
    <property type="protein sequence ID" value="CAB4181770.1"/>
    <property type="molecule type" value="Genomic_DNA"/>
</dbReference>
<keyword evidence="2" id="KW-0460">Magnesium</keyword>
<proteinExistence type="predicted"/>
<evidence type="ECO:0000313" key="5">
    <source>
        <dbReference type="EMBL" id="CAB4181770.1"/>
    </source>
</evidence>
<dbReference type="InterPro" id="IPR000305">
    <property type="entry name" value="GIY-YIG_endonuc"/>
</dbReference>
<reference evidence="7" key="1">
    <citation type="submission" date="2020-05" db="EMBL/GenBank/DDBJ databases">
        <authorList>
            <person name="Chiriac C."/>
            <person name="Salcher M."/>
            <person name="Ghai R."/>
            <person name="Kavagutti S V."/>
        </authorList>
    </citation>
    <scope>NUCLEOTIDE SEQUENCE</scope>
</reference>
<dbReference type="InterPro" id="IPR035901">
    <property type="entry name" value="GIY-YIG_endonuc_sf"/>
</dbReference>
<gene>
    <name evidence="5" type="ORF">UFOVP1070_64</name>
    <name evidence="6" type="ORF">UFOVP1302_20</name>
    <name evidence="7" type="ORF">UFOVP1416_12</name>
    <name evidence="4" type="ORF">UFOVP895_23</name>
</gene>
<name>A0A6J5SDM8_9CAUD</name>
<evidence type="ECO:0000313" key="7">
    <source>
        <dbReference type="EMBL" id="CAB4211661.1"/>
    </source>
</evidence>
<dbReference type="Pfam" id="PF01541">
    <property type="entry name" value="GIY-YIG"/>
    <property type="match status" value="1"/>
</dbReference>
<keyword evidence="7" id="KW-0378">Hydrolase</keyword>
<dbReference type="PROSITE" id="PS50164">
    <property type="entry name" value="GIY_YIG"/>
    <property type="match status" value="1"/>
</dbReference>
<dbReference type="Gene3D" id="3.40.1440.10">
    <property type="entry name" value="GIY-YIG endonuclease"/>
    <property type="match status" value="1"/>
</dbReference>
<feature type="domain" description="GIY-YIG" evidence="3">
    <location>
        <begin position="6"/>
        <end position="98"/>
    </location>
</feature>
<dbReference type="NCBIfam" id="TIGR01453">
    <property type="entry name" value="grpIintron_endo"/>
    <property type="match status" value="1"/>
</dbReference>
<evidence type="ECO:0000313" key="6">
    <source>
        <dbReference type="EMBL" id="CAB4195580.1"/>
    </source>
</evidence>
<keyword evidence="7" id="KW-0540">Nuclease</keyword>
<evidence type="ECO:0000313" key="4">
    <source>
        <dbReference type="EMBL" id="CAB4169489.1"/>
    </source>
</evidence>
<evidence type="ECO:0000256" key="2">
    <source>
        <dbReference type="ARBA" id="ARBA00022842"/>
    </source>
</evidence>
<accession>A0A6J5SDM8</accession>